<comment type="caution">
    <text evidence="2">The sequence shown here is derived from an EMBL/GenBank/DDBJ whole genome shotgun (WGS) entry which is preliminary data.</text>
</comment>
<dbReference type="AlphaFoldDB" id="A0A0G0DV85"/>
<evidence type="ECO:0000313" key="2">
    <source>
        <dbReference type="EMBL" id="KKP66940.1"/>
    </source>
</evidence>
<feature type="transmembrane region" description="Helical" evidence="1">
    <location>
        <begin position="6"/>
        <end position="26"/>
    </location>
</feature>
<evidence type="ECO:0000256" key="1">
    <source>
        <dbReference type="SAM" id="Phobius"/>
    </source>
</evidence>
<dbReference type="EMBL" id="LBPY01000001">
    <property type="protein sequence ID" value="KKP66940.1"/>
    <property type="molecule type" value="Genomic_DNA"/>
</dbReference>
<proteinExistence type="predicted"/>
<keyword evidence="1" id="KW-0812">Transmembrane</keyword>
<keyword evidence="1" id="KW-1133">Transmembrane helix</keyword>
<reference evidence="2 3" key="1">
    <citation type="journal article" date="2015" name="Nature">
        <title>rRNA introns, odd ribosomes, and small enigmatic genomes across a large radiation of phyla.</title>
        <authorList>
            <person name="Brown C.T."/>
            <person name="Hug L.A."/>
            <person name="Thomas B.C."/>
            <person name="Sharon I."/>
            <person name="Castelle C.J."/>
            <person name="Singh A."/>
            <person name="Wilkins M.J."/>
            <person name="Williams K.H."/>
            <person name="Banfield J.F."/>
        </authorList>
    </citation>
    <scope>NUCLEOTIDE SEQUENCE [LARGE SCALE GENOMIC DNA]</scope>
</reference>
<name>A0A0G0DV85_9BACT</name>
<keyword evidence="1" id="KW-0472">Membrane</keyword>
<gene>
    <name evidence="2" type="ORF">UR64_C0001G0019</name>
</gene>
<sequence>MKKEIINQLIILVLGFFLIFTIREFLKDKIIVEAIRVQSETMTARASCFTNAEDKGLNNTYCDAIDTTVFRLLPSKYQPLSY</sequence>
<accession>A0A0G0DV85</accession>
<evidence type="ECO:0000313" key="3">
    <source>
        <dbReference type="Proteomes" id="UP000034952"/>
    </source>
</evidence>
<dbReference type="Proteomes" id="UP000034952">
    <property type="component" value="Unassembled WGS sequence"/>
</dbReference>
<protein>
    <submittedName>
        <fullName evidence="2">Uncharacterized protein</fullName>
    </submittedName>
</protein>
<organism evidence="2 3">
    <name type="scientific">Candidatus Nomurabacteria bacterium GW2011_GWE1_35_16</name>
    <dbReference type="NCBI Taxonomy" id="1618761"/>
    <lineage>
        <taxon>Bacteria</taxon>
        <taxon>Candidatus Nomuraibacteriota</taxon>
    </lineage>
</organism>